<feature type="signal peptide" evidence="1">
    <location>
        <begin position="1"/>
        <end position="19"/>
    </location>
</feature>
<accession>A0A1Z5KK41</accession>
<organism evidence="2 3">
    <name type="scientific">Fistulifera solaris</name>
    <name type="common">Oleaginous diatom</name>
    <dbReference type="NCBI Taxonomy" id="1519565"/>
    <lineage>
        <taxon>Eukaryota</taxon>
        <taxon>Sar</taxon>
        <taxon>Stramenopiles</taxon>
        <taxon>Ochrophyta</taxon>
        <taxon>Bacillariophyta</taxon>
        <taxon>Bacillariophyceae</taxon>
        <taxon>Bacillariophycidae</taxon>
        <taxon>Naviculales</taxon>
        <taxon>Naviculaceae</taxon>
        <taxon>Fistulifera</taxon>
    </lineage>
</organism>
<evidence type="ECO:0000256" key="1">
    <source>
        <dbReference type="SAM" id="SignalP"/>
    </source>
</evidence>
<keyword evidence="3" id="KW-1185">Reference proteome</keyword>
<gene>
    <name evidence="2" type="ORF">FisN_16Lu141</name>
</gene>
<reference evidence="2 3" key="1">
    <citation type="journal article" date="2015" name="Plant Cell">
        <title>Oil accumulation by the oleaginous diatom Fistulifera solaris as revealed by the genome and transcriptome.</title>
        <authorList>
            <person name="Tanaka T."/>
            <person name="Maeda Y."/>
            <person name="Veluchamy A."/>
            <person name="Tanaka M."/>
            <person name="Abida H."/>
            <person name="Marechal E."/>
            <person name="Bowler C."/>
            <person name="Muto M."/>
            <person name="Sunaga Y."/>
            <person name="Tanaka M."/>
            <person name="Yoshino T."/>
            <person name="Taniguchi T."/>
            <person name="Fukuda Y."/>
            <person name="Nemoto M."/>
            <person name="Matsumoto M."/>
            <person name="Wong P.S."/>
            <person name="Aburatani S."/>
            <person name="Fujibuchi W."/>
        </authorList>
    </citation>
    <scope>NUCLEOTIDE SEQUENCE [LARGE SCALE GENOMIC DNA]</scope>
    <source>
        <strain evidence="2 3">JPCC DA0580</strain>
    </source>
</reference>
<name>A0A1Z5KK41_FISSO</name>
<protein>
    <submittedName>
        <fullName evidence="2">Uncharacterized protein</fullName>
    </submittedName>
</protein>
<dbReference type="Proteomes" id="UP000198406">
    <property type="component" value="Unassembled WGS sequence"/>
</dbReference>
<dbReference type="EMBL" id="BDSP01000240">
    <property type="protein sequence ID" value="GAX26298.1"/>
    <property type="molecule type" value="Genomic_DNA"/>
</dbReference>
<feature type="chain" id="PRO_5012238769" evidence="1">
    <location>
        <begin position="20"/>
        <end position="83"/>
    </location>
</feature>
<evidence type="ECO:0000313" key="2">
    <source>
        <dbReference type="EMBL" id="GAX26298.1"/>
    </source>
</evidence>
<dbReference type="AlphaFoldDB" id="A0A1Z5KK41"/>
<comment type="caution">
    <text evidence="2">The sequence shown here is derived from an EMBL/GenBank/DDBJ whole genome shotgun (WGS) entry which is preliminary data.</text>
</comment>
<keyword evidence="1" id="KW-0732">Signal</keyword>
<sequence>MKLHTLVLLLVALIQSVSAFTVRPAATQARVPAAPAASKALTPRPMFIDWGVASMAEYPTGSIGMLLLTVSLWELVTPGRAKK</sequence>
<dbReference type="InParanoid" id="A0A1Z5KK41"/>
<evidence type="ECO:0000313" key="3">
    <source>
        <dbReference type="Proteomes" id="UP000198406"/>
    </source>
</evidence>
<proteinExistence type="predicted"/>